<evidence type="ECO:0008006" key="2">
    <source>
        <dbReference type="Google" id="ProtNLM"/>
    </source>
</evidence>
<dbReference type="AlphaFoldDB" id="X1UZM9"/>
<accession>X1UZM9</accession>
<gene>
    <name evidence="1" type="ORF">S12H4_46783</name>
</gene>
<proteinExistence type="predicted"/>
<dbReference type="InterPro" id="IPR029063">
    <property type="entry name" value="SAM-dependent_MTases_sf"/>
</dbReference>
<name>X1UZM9_9ZZZZ</name>
<protein>
    <recommendedName>
        <fullName evidence="2">Methyltransferase FkbM domain-containing protein</fullName>
    </recommendedName>
</protein>
<reference evidence="1" key="1">
    <citation type="journal article" date="2014" name="Front. Microbiol.">
        <title>High frequency of phylogenetically diverse reductive dehalogenase-homologous genes in deep subseafloor sedimentary metagenomes.</title>
        <authorList>
            <person name="Kawai M."/>
            <person name="Futagami T."/>
            <person name="Toyoda A."/>
            <person name="Takaki Y."/>
            <person name="Nishi S."/>
            <person name="Hori S."/>
            <person name="Arai W."/>
            <person name="Tsubouchi T."/>
            <person name="Morono Y."/>
            <person name="Uchiyama I."/>
            <person name="Ito T."/>
            <person name="Fujiyama A."/>
            <person name="Inagaki F."/>
            <person name="Takami H."/>
        </authorList>
    </citation>
    <scope>NUCLEOTIDE SEQUENCE</scope>
    <source>
        <strain evidence="1">Expedition CK06-06</strain>
    </source>
</reference>
<dbReference type="SUPFAM" id="SSF53335">
    <property type="entry name" value="S-adenosyl-L-methionine-dependent methyltransferases"/>
    <property type="match status" value="1"/>
</dbReference>
<evidence type="ECO:0000313" key="1">
    <source>
        <dbReference type="EMBL" id="GAJ05366.1"/>
    </source>
</evidence>
<sequence length="162" mass="18708">MAESDESKSKVVSVETVSFIDLCKEFGTPRYVKVDVEGCEIMVAKQLFSLDEKPPFVSFETSKRLYAGIFAWLYVAGYKKFQLVNQLNNLDRKTEENQTLVEGKKIDYQFTKFSSGFFGNDLPNNKWLSYEEALTRYLKYKELKTIDNLELALGWLDVHASL</sequence>
<organism evidence="1">
    <name type="scientific">marine sediment metagenome</name>
    <dbReference type="NCBI Taxonomy" id="412755"/>
    <lineage>
        <taxon>unclassified sequences</taxon>
        <taxon>metagenomes</taxon>
        <taxon>ecological metagenomes</taxon>
    </lineage>
</organism>
<comment type="caution">
    <text evidence="1">The sequence shown here is derived from an EMBL/GenBank/DDBJ whole genome shotgun (WGS) entry which is preliminary data.</text>
</comment>
<dbReference type="EMBL" id="BARW01029068">
    <property type="protein sequence ID" value="GAJ05366.1"/>
    <property type="molecule type" value="Genomic_DNA"/>
</dbReference>